<feature type="transmembrane region" description="Helical" evidence="6">
    <location>
        <begin position="308"/>
        <end position="325"/>
    </location>
</feature>
<feature type="transmembrane region" description="Helical" evidence="6">
    <location>
        <begin position="12"/>
        <end position="30"/>
    </location>
</feature>
<dbReference type="Pfam" id="PF00361">
    <property type="entry name" value="Proton_antipo_M"/>
    <property type="match status" value="1"/>
</dbReference>
<dbReference type="GO" id="GO:0005886">
    <property type="term" value="C:plasma membrane"/>
    <property type="evidence" value="ECO:0007669"/>
    <property type="project" value="UniProtKB-SubCell"/>
</dbReference>
<feature type="transmembrane region" description="Helical" evidence="6">
    <location>
        <begin position="462"/>
        <end position="484"/>
    </location>
</feature>
<evidence type="ECO:0000259" key="8">
    <source>
        <dbReference type="Pfam" id="PF00361"/>
    </source>
</evidence>
<dbReference type="GO" id="GO:0012505">
    <property type="term" value="C:endomembrane system"/>
    <property type="evidence" value="ECO:0007669"/>
    <property type="project" value="UniProtKB-SubCell"/>
</dbReference>
<comment type="similarity">
    <text evidence="6">Belongs to the complex I subunit 2 family.</text>
</comment>
<dbReference type="GO" id="GO:0048038">
    <property type="term" value="F:quinone binding"/>
    <property type="evidence" value="ECO:0007669"/>
    <property type="project" value="UniProtKB-KW"/>
</dbReference>
<dbReference type="GO" id="GO:0050136">
    <property type="term" value="F:NADH dehydrogenase (quinone) (non-electrogenic) activity"/>
    <property type="evidence" value="ECO:0007669"/>
    <property type="project" value="UniProtKB-UniRule"/>
</dbReference>
<feature type="transmembrane region" description="Helical" evidence="6">
    <location>
        <begin position="42"/>
        <end position="62"/>
    </location>
</feature>
<sequence>MNLNYSAILPEMVMAGGAIVVLMVDALRRIENHRGDAANRGSGLLLTLSLIVAAGSTVAAFAVRGESGLMFQDSARSDALSFGIRLIVLATTILVLLVGSRYVSTFTRYPGEYYSLLLLSATGMMAMGIASDLMVLFIALETFSLSLILLAGMYRHNRSSTEASLKYFLLGAFASGFFVYGSALIYGVTGTVSFAGMGPALQVAADGGPGAVLLWAGIALLLVGFGFKLSLVPFHMWTPDVYQGAPTSVTAFMSVGTKTAMFGALVRIFLMTFPYGFENWTGPLIVLAVLTMTVGNVTALCQTSIKRMLGYSGIAHAGYVLAGLVPGTETAVNSALFYLFAYAFMNIGAFIIVMAIEHSVETDVERSQLRGTGAAMPVLAGFMALFLFSLSGIPPLAGFFGKFLIFRSILDGGLAWLAAVVVVNSAVSAYYYLRIVVTMYFQQRPQEVHAPQSSPAMQVGMVFAGVMVLAIGVFPAFFMGLLTVPGL</sequence>
<keyword evidence="2 6" id="KW-1003">Cell membrane</keyword>
<keyword evidence="6" id="KW-0874">Quinone</keyword>
<feature type="transmembrane region" description="Helical" evidence="6">
    <location>
        <begin position="136"/>
        <end position="155"/>
    </location>
</feature>
<name>A0A6B1DP85_9CHLR</name>
<keyword evidence="6" id="KW-1278">Translocase</keyword>
<dbReference type="PRINTS" id="PR01434">
    <property type="entry name" value="NADHDHGNASE5"/>
</dbReference>
<dbReference type="PANTHER" id="PTHR22773">
    <property type="entry name" value="NADH DEHYDROGENASE"/>
    <property type="match status" value="1"/>
</dbReference>
<reference evidence="9" key="1">
    <citation type="submission" date="2019-09" db="EMBL/GenBank/DDBJ databases">
        <title>Characterisation of the sponge microbiome using genome-centric metagenomics.</title>
        <authorList>
            <person name="Engelberts J.P."/>
            <person name="Robbins S.J."/>
            <person name="De Goeij J.M."/>
            <person name="Aranda M."/>
            <person name="Bell S.C."/>
            <person name="Webster N.S."/>
        </authorList>
    </citation>
    <scope>NUCLEOTIDE SEQUENCE</scope>
    <source>
        <strain evidence="9">SB0662_bin_9</strain>
    </source>
</reference>
<dbReference type="AlphaFoldDB" id="A0A6B1DP85"/>
<feature type="transmembrane region" description="Helical" evidence="6">
    <location>
        <begin position="82"/>
        <end position="99"/>
    </location>
</feature>
<dbReference type="InterPro" id="IPR001750">
    <property type="entry name" value="ND/Mrp_TM"/>
</dbReference>
<evidence type="ECO:0000256" key="5">
    <source>
        <dbReference type="ARBA" id="ARBA00023136"/>
    </source>
</evidence>
<keyword evidence="3 6" id="KW-0812">Transmembrane</keyword>
<gene>
    <name evidence="6" type="primary">nuoN</name>
    <name evidence="9" type="ORF">F4Y08_03275</name>
</gene>
<keyword evidence="5 6" id="KW-0472">Membrane</keyword>
<dbReference type="NCBIfam" id="TIGR01770">
    <property type="entry name" value="NDH_I_N"/>
    <property type="match status" value="1"/>
</dbReference>
<accession>A0A6B1DP85</accession>
<feature type="transmembrane region" description="Helical" evidence="6">
    <location>
        <begin position="377"/>
        <end position="401"/>
    </location>
</feature>
<dbReference type="GO" id="GO:0008137">
    <property type="term" value="F:NADH dehydrogenase (ubiquinone) activity"/>
    <property type="evidence" value="ECO:0007669"/>
    <property type="project" value="InterPro"/>
</dbReference>
<evidence type="ECO:0000256" key="2">
    <source>
        <dbReference type="ARBA" id="ARBA00022475"/>
    </source>
</evidence>
<evidence type="ECO:0000256" key="6">
    <source>
        <dbReference type="HAMAP-Rule" id="MF_00445"/>
    </source>
</evidence>
<feature type="transmembrane region" description="Helical" evidence="6">
    <location>
        <begin position="413"/>
        <end position="433"/>
    </location>
</feature>
<evidence type="ECO:0000256" key="4">
    <source>
        <dbReference type="ARBA" id="ARBA00022989"/>
    </source>
</evidence>
<evidence type="ECO:0000256" key="7">
    <source>
        <dbReference type="RuleBase" id="RU000320"/>
    </source>
</evidence>
<dbReference type="EC" id="7.1.1.-" evidence="6"/>
<evidence type="ECO:0000313" key="9">
    <source>
        <dbReference type="EMBL" id="MYD89350.1"/>
    </source>
</evidence>
<feature type="transmembrane region" description="Helical" evidence="6">
    <location>
        <begin position="283"/>
        <end position="301"/>
    </location>
</feature>
<dbReference type="HAMAP" id="MF_00445">
    <property type="entry name" value="NDH1_NuoN_1"/>
    <property type="match status" value="1"/>
</dbReference>
<evidence type="ECO:0000256" key="3">
    <source>
        <dbReference type="ARBA" id="ARBA00022692"/>
    </source>
</evidence>
<dbReference type="InterPro" id="IPR010096">
    <property type="entry name" value="NADH-Q_OxRdtase_suN/2"/>
</dbReference>
<keyword evidence="6" id="KW-0813">Transport</keyword>
<keyword evidence="6" id="KW-0830">Ubiquinone</keyword>
<feature type="domain" description="NADH:quinone oxidoreductase/Mrp antiporter transmembrane" evidence="8">
    <location>
        <begin position="130"/>
        <end position="426"/>
    </location>
</feature>
<comment type="subunit">
    <text evidence="6">NDH-1 is composed of 14 different subunits. Subunits NuoA, H, J, K, L, M, N constitute the membrane sector of the complex.</text>
</comment>
<comment type="subcellular location">
    <subcellularLocation>
        <location evidence="6">Cell membrane</location>
        <topology evidence="6">Multi-pass membrane protein</topology>
    </subcellularLocation>
    <subcellularLocation>
        <location evidence="1">Endomembrane system</location>
        <topology evidence="1">Multi-pass membrane protein</topology>
    </subcellularLocation>
    <subcellularLocation>
        <location evidence="7">Membrane</location>
        <topology evidence="7">Multi-pass membrane protein</topology>
    </subcellularLocation>
</comment>
<feature type="transmembrane region" description="Helical" evidence="6">
    <location>
        <begin position="208"/>
        <end position="227"/>
    </location>
</feature>
<feature type="transmembrane region" description="Helical" evidence="6">
    <location>
        <begin position="111"/>
        <end position="130"/>
    </location>
</feature>
<protein>
    <recommendedName>
        <fullName evidence="6">NADH-quinone oxidoreductase subunit N</fullName>
        <ecNumber evidence="6">7.1.1.-</ecNumber>
    </recommendedName>
    <alternativeName>
        <fullName evidence="6">NADH dehydrogenase I subunit N</fullName>
    </alternativeName>
    <alternativeName>
        <fullName evidence="6">NDH-1 subunit N</fullName>
    </alternativeName>
</protein>
<comment type="caution">
    <text evidence="9">The sequence shown here is derived from an EMBL/GenBank/DDBJ whole genome shotgun (WGS) entry which is preliminary data.</text>
</comment>
<dbReference type="EMBL" id="VXPY01000017">
    <property type="protein sequence ID" value="MYD89350.1"/>
    <property type="molecule type" value="Genomic_DNA"/>
</dbReference>
<organism evidence="9">
    <name type="scientific">Caldilineaceae bacterium SB0662_bin_9</name>
    <dbReference type="NCBI Taxonomy" id="2605258"/>
    <lineage>
        <taxon>Bacteria</taxon>
        <taxon>Bacillati</taxon>
        <taxon>Chloroflexota</taxon>
        <taxon>Caldilineae</taxon>
        <taxon>Caldilineales</taxon>
        <taxon>Caldilineaceae</taxon>
    </lineage>
</organism>
<feature type="transmembrane region" description="Helical" evidence="6">
    <location>
        <begin position="337"/>
        <end position="356"/>
    </location>
</feature>
<keyword evidence="6" id="KW-0520">NAD</keyword>
<evidence type="ECO:0000256" key="1">
    <source>
        <dbReference type="ARBA" id="ARBA00004127"/>
    </source>
</evidence>
<keyword evidence="4 6" id="KW-1133">Transmembrane helix</keyword>
<comment type="function">
    <text evidence="6">NDH-1 shuttles electrons from NADH, via FMN and iron-sulfur (Fe-S) centers, to quinones in the respiratory chain. The immediate electron acceptor for the enzyme in this species is believed to be ubiquinone. Couples the redox reaction to proton translocation (for every two electrons transferred, four hydrogen ions are translocated across the cytoplasmic membrane), and thus conserves the redox energy in a proton gradient.</text>
</comment>
<dbReference type="GO" id="GO:0042773">
    <property type="term" value="P:ATP synthesis coupled electron transport"/>
    <property type="evidence" value="ECO:0007669"/>
    <property type="project" value="InterPro"/>
</dbReference>
<comment type="catalytic activity">
    <reaction evidence="6">
        <text>a quinone + NADH + 5 H(+)(in) = a quinol + NAD(+) + 4 H(+)(out)</text>
        <dbReference type="Rhea" id="RHEA:57888"/>
        <dbReference type="ChEBI" id="CHEBI:15378"/>
        <dbReference type="ChEBI" id="CHEBI:24646"/>
        <dbReference type="ChEBI" id="CHEBI:57540"/>
        <dbReference type="ChEBI" id="CHEBI:57945"/>
        <dbReference type="ChEBI" id="CHEBI:132124"/>
    </reaction>
</comment>
<feature type="transmembrane region" description="Helical" evidence="6">
    <location>
        <begin position="167"/>
        <end position="188"/>
    </location>
</feature>
<proteinExistence type="inferred from homology"/>